<dbReference type="VEuPathDB" id="ToxoDB:TGP89_291070"/>
<evidence type="ECO:0000313" key="4">
    <source>
        <dbReference type="Proteomes" id="UP000028828"/>
    </source>
</evidence>
<evidence type="ECO:0000256" key="2">
    <source>
        <dbReference type="SAM" id="MobiDB-lite"/>
    </source>
</evidence>
<proteinExistence type="predicted"/>
<feature type="compositionally biased region" description="Acidic residues" evidence="2">
    <location>
        <begin position="203"/>
        <end position="218"/>
    </location>
</feature>
<evidence type="ECO:0000313" key="3">
    <source>
        <dbReference type="EMBL" id="KFG30982.1"/>
    </source>
</evidence>
<dbReference type="Proteomes" id="UP000028828">
    <property type="component" value="Unassembled WGS sequence"/>
</dbReference>
<feature type="coiled-coil region" evidence="1">
    <location>
        <begin position="123"/>
        <end position="164"/>
    </location>
</feature>
<sequence length="273" mass="31096">MRPPKSRILSQHNLVILGTMGHSSRYSLGGMLRSSRLTLEGTWKNTLVRSFFSEEQLDELDLSEEEIADYMIKHIVPFVKSHIVDAIKVRDENFDQFVADRLAEQGVVPKEQQEKIKKVMQAMAAAKVQITDQTDTLEEQQSKIADLTRKLEAATRYLEEKAATLEKQVIEKEAWKVEQELKDEAKFPKYAVDALRDLEEEIAMPTNDDDDDDEEEKEDSSSQISSPTEATAKAGEYSPTSKKMQEILKDGMTEIQELLRKLLANVSVQHIPQ</sequence>
<reference evidence="3 4" key="1">
    <citation type="submission" date="2014-03" db="EMBL/GenBank/DDBJ databases">
        <authorList>
            <person name="Sibley D."/>
            <person name="Venepally P."/>
            <person name="Karamycheva S."/>
            <person name="Hadjithomas M."/>
            <person name="Khan A."/>
            <person name="Brunk B."/>
            <person name="Roos D."/>
            <person name="Caler E."/>
            <person name="Lorenzi H."/>
        </authorList>
    </citation>
    <scope>NUCLEOTIDE SEQUENCE [LARGE SCALE GENOMIC DNA]</scope>
    <source>
        <strain evidence="4">p89</strain>
    </source>
</reference>
<name>A0A086JFR4_TOXGO</name>
<dbReference type="EMBL" id="AEYI02002004">
    <property type="protein sequence ID" value="KFG30982.1"/>
    <property type="molecule type" value="Genomic_DNA"/>
</dbReference>
<gene>
    <name evidence="3" type="ORF">TGP89_291070</name>
</gene>
<comment type="caution">
    <text evidence="3">The sequence shown here is derived from an EMBL/GenBank/DDBJ whole genome shotgun (WGS) entry which is preliminary data.</text>
</comment>
<keyword evidence="1" id="KW-0175">Coiled coil</keyword>
<evidence type="ECO:0000256" key="1">
    <source>
        <dbReference type="SAM" id="Coils"/>
    </source>
</evidence>
<dbReference type="AlphaFoldDB" id="A0A086JFR4"/>
<accession>A0A086JFR4</accession>
<protein>
    <submittedName>
        <fullName evidence="3">Proteophosphoglycan 5, related protein</fullName>
    </submittedName>
</protein>
<dbReference type="OrthoDB" id="333642at2759"/>
<feature type="region of interest" description="Disordered" evidence="2">
    <location>
        <begin position="203"/>
        <end position="245"/>
    </location>
</feature>
<organism evidence="3 4">
    <name type="scientific">Toxoplasma gondii p89</name>
    <dbReference type="NCBI Taxonomy" id="943119"/>
    <lineage>
        <taxon>Eukaryota</taxon>
        <taxon>Sar</taxon>
        <taxon>Alveolata</taxon>
        <taxon>Apicomplexa</taxon>
        <taxon>Conoidasida</taxon>
        <taxon>Coccidia</taxon>
        <taxon>Eucoccidiorida</taxon>
        <taxon>Eimeriorina</taxon>
        <taxon>Sarcocystidae</taxon>
        <taxon>Toxoplasma</taxon>
    </lineage>
</organism>